<dbReference type="EMBL" id="KB446548">
    <property type="protein sequence ID" value="EME38089.1"/>
    <property type="molecule type" value="Genomic_DNA"/>
</dbReference>
<name>M2YHT3_DOTSN</name>
<dbReference type="HOGENOM" id="CLU_1896161_0_0_1"/>
<dbReference type="AlphaFoldDB" id="M2YHT3"/>
<gene>
    <name evidence="1" type="ORF">DOTSEDRAFT_29683</name>
</gene>
<evidence type="ECO:0000313" key="1">
    <source>
        <dbReference type="EMBL" id="EME38089.1"/>
    </source>
</evidence>
<protein>
    <submittedName>
        <fullName evidence="1">Uncharacterized protein</fullName>
    </submittedName>
</protein>
<proteinExistence type="predicted"/>
<organism evidence="1 2">
    <name type="scientific">Dothistroma septosporum (strain NZE10 / CBS 128990)</name>
    <name type="common">Red band needle blight fungus</name>
    <name type="synonym">Mycosphaerella pini</name>
    <dbReference type="NCBI Taxonomy" id="675120"/>
    <lineage>
        <taxon>Eukaryota</taxon>
        <taxon>Fungi</taxon>
        <taxon>Dikarya</taxon>
        <taxon>Ascomycota</taxon>
        <taxon>Pezizomycotina</taxon>
        <taxon>Dothideomycetes</taxon>
        <taxon>Dothideomycetidae</taxon>
        <taxon>Mycosphaerellales</taxon>
        <taxon>Mycosphaerellaceae</taxon>
        <taxon>Dothistroma</taxon>
    </lineage>
</organism>
<dbReference type="Proteomes" id="UP000016933">
    <property type="component" value="Unassembled WGS sequence"/>
</dbReference>
<reference evidence="1 2" key="2">
    <citation type="journal article" date="2012" name="PLoS Pathog.">
        <title>Diverse lifestyles and strategies of plant pathogenesis encoded in the genomes of eighteen Dothideomycetes fungi.</title>
        <authorList>
            <person name="Ohm R.A."/>
            <person name="Feau N."/>
            <person name="Henrissat B."/>
            <person name="Schoch C.L."/>
            <person name="Horwitz B.A."/>
            <person name="Barry K.W."/>
            <person name="Condon B.J."/>
            <person name="Copeland A.C."/>
            <person name="Dhillon B."/>
            <person name="Glaser F."/>
            <person name="Hesse C.N."/>
            <person name="Kosti I."/>
            <person name="LaButti K."/>
            <person name="Lindquist E.A."/>
            <person name="Lucas S."/>
            <person name="Salamov A.A."/>
            <person name="Bradshaw R.E."/>
            <person name="Ciuffetti L."/>
            <person name="Hamelin R.C."/>
            <person name="Kema G.H.J."/>
            <person name="Lawrence C."/>
            <person name="Scott J.A."/>
            <person name="Spatafora J.W."/>
            <person name="Turgeon B.G."/>
            <person name="de Wit P.J.G.M."/>
            <person name="Zhong S."/>
            <person name="Goodwin S.B."/>
            <person name="Grigoriev I.V."/>
        </authorList>
    </citation>
    <scope>NUCLEOTIDE SEQUENCE [LARGE SCALE GENOMIC DNA]</scope>
    <source>
        <strain evidence="2">NZE10 / CBS 128990</strain>
    </source>
</reference>
<evidence type="ECO:0000313" key="2">
    <source>
        <dbReference type="Proteomes" id="UP000016933"/>
    </source>
</evidence>
<reference evidence="2" key="1">
    <citation type="journal article" date="2012" name="PLoS Genet.">
        <title>The genomes of the fungal plant pathogens Cladosporium fulvum and Dothistroma septosporum reveal adaptation to different hosts and lifestyles but also signatures of common ancestry.</title>
        <authorList>
            <person name="de Wit P.J.G.M."/>
            <person name="van der Burgt A."/>
            <person name="Oekmen B."/>
            <person name="Stergiopoulos I."/>
            <person name="Abd-Elsalam K.A."/>
            <person name="Aerts A.L."/>
            <person name="Bahkali A.H."/>
            <person name="Beenen H.G."/>
            <person name="Chettri P."/>
            <person name="Cox M.P."/>
            <person name="Datema E."/>
            <person name="de Vries R.P."/>
            <person name="Dhillon B."/>
            <person name="Ganley A.R."/>
            <person name="Griffiths S.A."/>
            <person name="Guo Y."/>
            <person name="Hamelin R.C."/>
            <person name="Henrissat B."/>
            <person name="Kabir M.S."/>
            <person name="Jashni M.K."/>
            <person name="Kema G."/>
            <person name="Klaubauf S."/>
            <person name="Lapidus A."/>
            <person name="Levasseur A."/>
            <person name="Lindquist E."/>
            <person name="Mehrabi R."/>
            <person name="Ohm R.A."/>
            <person name="Owen T.J."/>
            <person name="Salamov A."/>
            <person name="Schwelm A."/>
            <person name="Schijlen E."/>
            <person name="Sun H."/>
            <person name="van den Burg H.A."/>
            <person name="van Ham R.C.H.J."/>
            <person name="Zhang S."/>
            <person name="Goodwin S.B."/>
            <person name="Grigoriev I.V."/>
            <person name="Collemare J."/>
            <person name="Bradshaw R.E."/>
        </authorList>
    </citation>
    <scope>NUCLEOTIDE SEQUENCE [LARGE SCALE GENOMIC DNA]</scope>
    <source>
        <strain evidence="2">NZE10 / CBS 128990</strain>
    </source>
</reference>
<dbReference type="OrthoDB" id="10647865at2759"/>
<keyword evidence="2" id="KW-1185">Reference proteome</keyword>
<accession>M2YHT3</accession>
<sequence>MLLGDDQVGFSPLAGLRQQYGLRIQIIYHDNSATPELQAVLETFELPVPAASRRSRRDDCWDALLVAKEDGALPEYVVLFLRINPASARRDLDSPPRDAVERHIESGVNYEDGRIGRSARRKKVGGYFPSSTGC</sequence>